<proteinExistence type="predicted"/>
<name>A0AAV7RNP2_PLEWA</name>
<evidence type="ECO:0000313" key="1">
    <source>
        <dbReference type="EMBL" id="KAJ1154431.1"/>
    </source>
</evidence>
<evidence type="ECO:0000313" key="2">
    <source>
        <dbReference type="Proteomes" id="UP001066276"/>
    </source>
</evidence>
<dbReference type="AlphaFoldDB" id="A0AAV7RNP2"/>
<comment type="caution">
    <text evidence="1">The sequence shown here is derived from an EMBL/GenBank/DDBJ whole genome shotgun (WGS) entry which is preliminary data.</text>
</comment>
<gene>
    <name evidence="1" type="ORF">NDU88_007183</name>
</gene>
<protein>
    <submittedName>
        <fullName evidence="1">Uncharacterized protein</fullName>
    </submittedName>
</protein>
<sequence>MPIVTRYFYNDILQRCVAGLRRGLRSRKAGRVRGLREKKDAEANQYGDPVVPRPALHQWIEEREFFDSGIIMSDEEYYGQGLEMYGPYEDEDYYFDPSFEQVIDSSIQKSLDKAISSDLVPLSKKIDDLAGPSPSLPSGDT</sequence>
<dbReference type="EMBL" id="JANPWB010000009">
    <property type="protein sequence ID" value="KAJ1154431.1"/>
    <property type="molecule type" value="Genomic_DNA"/>
</dbReference>
<dbReference type="Proteomes" id="UP001066276">
    <property type="component" value="Chromosome 5"/>
</dbReference>
<reference evidence="1" key="1">
    <citation type="journal article" date="2022" name="bioRxiv">
        <title>Sequencing and chromosome-scale assembly of the giantPleurodeles waltlgenome.</title>
        <authorList>
            <person name="Brown T."/>
            <person name="Elewa A."/>
            <person name="Iarovenko S."/>
            <person name="Subramanian E."/>
            <person name="Araus A.J."/>
            <person name="Petzold A."/>
            <person name="Susuki M."/>
            <person name="Suzuki K.-i.T."/>
            <person name="Hayashi T."/>
            <person name="Toyoda A."/>
            <person name="Oliveira C."/>
            <person name="Osipova E."/>
            <person name="Leigh N.D."/>
            <person name="Simon A."/>
            <person name="Yun M.H."/>
        </authorList>
    </citation>
    <scope>NUCLEOTIDE SEQUENCE</scope>
    <source>
        <strain evidence="1">20211129_DDA</strain>
        <tissue evidence="1">Liver</tissue>
    </source>
</reference>
<accession>A0AAV7RNP2</accession>
<organism evidence="1 2">
    <name type="scientific">Pleurodeles waltl</name>
    <name type="common">Iberian ribbed newt</name>
    <dbReference type="NCBI Taxonomy" id="8319"/>
    <lineage>
        <taxon>Eukaryota</taxon>
        <taxon>Metazoa</taxon>
        <taxon>Chordata</taxon>
        <taxon>Craniata</taxon>
        <taxon>Vertebrata</taxon>
        <taxon>Euteleostomi</taxon>
        <taxon>Amphibia</taxon>
        <taxon>Batrachia</taxon>
        <taxon>Caudata</taxon>
        <taxon>Salamandroidea</taxon>
        <taxon>Salamandridae</taxon>
        <taxon>Pleurodelinae</taxon>
        <taxon>Pleurodeles</taxon>
    </lineage>
</organism>
<keyword evidence="2" id="KW-1185">Reference proteome</keyword>